<gene>
    <name evidence="2" type="ORF">SMN809_LOCUS75336</name>
</gene>
<evidence type="ECO:0000313" key="2">
    <source>
        <dbReference type="EMBL" id="CAF5200477.1"/>
    </source>
</evidence>
<feature type="compositionally biased region" description="Polar residues" evidence="1">
    <location>
        <begin position="7"/>
        <end position="19"/>
    </location>
</feature>
<evidence type="ECO:0000256" key="1">
    <source>
        <dbReference type="SAM" id="MobiDB-lite"/>
    </source>
</evidence>
<dbReference type="EMBL" id="CAJOBI010332248">
    <property type="protein sequence ID" value="CAF5200477.1"/>
    <property type="molecule type" value="Genomic_DNA"/>
</dbReference>
<dbReference type="AlphaFoldDB" id="A0A8S3IJR4"/>
<comment type="caution">
    <text evidence="2">The sequence shown here is derived from an EMBL/GenBank/DDBJ whole genome shotgun (WGS) entry which is preliminary data.</text>
</comment>
<accession>A0A8S3IJR4</accession>
<dbReference type="Proteomes" id="UP000676336">
    <property type="component" value="Unassembled WGS sequence"/>
</dbReference>
<feature type="region of interest" description="Disordered" evidence="1">
    <location>
        <begin position="1"/>
        <end position="45"/>
    </location>
</feature>
<evidence type="ECO:0000313" key="3">
    <source>
        <dbReference type="Proteomes" id="UP000676336"/>
    </source>
</evidence>
<reference evidence="2" key="1">
    <citation type="submission" date="2021-02" db="EMBL/GenBank/DDBJ databases">
        <authorList>
            <person name="Nowell W R."/>
        </authorList>
    </citation>
    <scope>NUCLEOTIDE SEQUENCE</scope>
</reference>
<organism evidence="2 3">
    <name type="scientific">Rotaria magnacalcarata</name>
    <dbReference type="NCBI Taxonomy" id="392030"/>
    <lineage>
        <taxon>Eukaryota</taxon>
        <taxon>Metazoa</taxon>
        <taxon>Spiralia</taxon>
        <taxon>Gnathifera</taxon>
        <taxon>Rotifera</taxon>
        <taxon>Eurotatoria</taxon>
        <taxon>Bdelloidea</taxon>
        <taxon>Philodinida</taxon>
        <taxon>Philodinidae</taxon>
        <taxon>Rotaria</taxon>
    </lineage>
</organism>
<name>A0A8S3IJR4_9BILA</name>
<protein>
    <submittedName>
        <fullName evidence="2">Uncharacterized protein</fullName>
    </submittedName>
</protein>
<proteinExistence type="predicted"/>
<sequence>MSDRKSNGPSSSVQRSISLNEDEQIHGRKRENDDDQESTRFSPHT</sequence>
<feature type="non-terminal residue" evidence="2">
    <location>
        <position position="45"/>
    </location>
</feature>
<feature type="compositionally biased region" description="Basic and acidic residues" evidence="1">
    <location>
        <begin position="23"/>
        <end position="32"/>
    </location>
</feature>